<proteinExistence type="predicted"/>
<feature type="domain" description="2EXR" evidence="1">
    <location>
        <begin position="28"/>
        <end position="126"/>
    </location>
</feature>
<protein>
    <recommendedName>
        <fullName evidence="1">2EXR domain-containing protein</fullName>
    </recommendedName>
</protein>
<gene>
    <name evidence="2" type="ORF">B0T16DRAFT_456030</name>
</gene>
<sequence>MDDFTSTSDSRNLRYPTVNCIGMATSSHQFPRLPLELREEIWKFVVRPAQPGAHYFRVCLLEDSKDISTQLRQMRARLAAPQCLPRGVEFTADAQKATPISWTANNTSVYLTDYGLLTACKETRLVIGIILLKVLYT</sequence>
<reference evidence="2" key="1">
    <citation type="submission" date="2023-06" db="EMBL/GenBank/DDBJ databases">
        <title>Genome-scale phylogeny and comparative genomics of the fungal order Sordariales.</title>
        <authorList>
            <consortium name="Lawrence Berkeley National Laboratory"/>
            <person name="Hensen N."/>
            <person name="Bonometti L."/>
            <person name="Westerberg I."/>
            <person name="Brannstrom I.O."/>
            <person name="Guillou S."/>
            <person name="Cros-Aarteil S."/>
            <person name="Calhoun S."/>
            <person name="Haridas S."/>
            <person name="Kuo A."/>
            <person name="Mondo S."/>
            <person name="Pangilinan J."/>
            <person name="Riley R."/>
            <person name="Labutti K."/>
            <person name="Andreopoulos B."/>
            <person name="Lipzen A."/>
            <person name="Chen C."/>
            <person name="Yanf M."/>
            <person name="Daum C."/>
            <person name="Ng V."/>
            <person name="Clum A."/>
            <person name="Steindorff A."/>
            <person name="Ohm R."/>
            <person name="Martin F."/>
            <person name="Silar P."/>
            <person name="Natvig D."/>
            <person name="Lalanne C."/>
            <person name="Gautier V."/>
            <person name="Ament-Velasquez S.L."/>
            <person name="Kruys A."/>
            <person name="Hutchinson M.I."/>
            <person name="Powell A.J."/>
            <person name="Barry K."/>
            <person name="Miller A.N."/>
            <person name="Grigoriev I.V."/>
            <person name="Debuchy R."/>
            <person name="Gladieux P."/>
            <person name="Thoren M.H."/>
            <person name="Johannesson H."/>
        </authorList>
    </citation>
    <scope>NUCLEOTIDE SEQUENCE</scope>
    <source>
        <strain evidence="2">SMH2532-1</strain>
    </source>
</reference>
<accession>A0AA40CS09</accession>
<dbReference type="Pfam" id="PF20150">
    <property type="entry name" value="2EXR"/>
    <property type="match status" value="1"/>
</dbReference>
<name>A0AA40CS09_9PEZI</name>
<dbReference type="InterPro" id="IPR045518">
    <property type="entry name" value="2EXR"/>
</dbReference>
<dbReference type="Proteomes" id="UP001174936">
    <property type="component" value="Unassembled WGS sequence"/>
</dbReference>
<dbReference type="EMBL" id="JAULSV010000003">
    <property type="protein sequence ID" value="KAK0648562.1"/>
    <property type="molecule type" value="Genomic_DNA"/>
</dbReference>
<evidence type="ECO:0000259" key="1">
    <source>
        <dbReference type="Pfam" id="PF20150"/>
    </source>
</evidence>
<comment type="caution">
    <text evidence="2">The sequence shown here is derived from an EMBL/GenBank/DDBJ whole genome shotgun (WGS) entry which is preliminary data.</text>
</comment>
<evidence type="ECO:0000313" key="2">
    <source>
        <dbReference type="EMBL" id="KAK0648562.1"/>
    </source>
</evidence>
<keyword evidence="3" id="KW-1185">Reference proteome</keyword>
<organism evidence="2 3">
    <name type="scientific">Cercophora newfieldiana</name>
    <dbReference type="NCBI Taxonomy" id="92897"/>
    <lineage>
        <taxon>Eukaryota</taxon>
        <taxon>Fungi</taxon>
        <taxon>Dikarya</taxon>
        <taxon>Ascomycota</taxon>
        <taxon>Pezizomycotina</taxon>
        <taxon>Sordariomycetes</taxon>
        <taxon>Sordariomycetidae</taxon>
        <taxon>Sordariales</taxon>
        <taxon>Lasiosphaeriaceae</taxon>
        <taxon>Cercophora</taxon>
    </lineage>
</organism>
<evidence type="ECO:0000313" key="3">
    <source>
        <dbReference type="Proteomes" id="UP001174936"/>
    </source>
</evidence>
<dbReference type="AlphaFoldDB" id="A0AA40CS09"/>